<dbReference type="Gene3D" id="3.30.450.20">
    <property type="entry name" value="PAS domain"/>
    <property type="match status" value="1"/>
</dbReference>
<accession>A0A819FT56</accession>
<evidence type="ECO:0000259" key="1">
    <source>
        <dbReference type="PROSITE" id="PS50112"/>
    </source>
</evidence>
<dbReference type="SUPFAM" id="SSF55785">
    <property type="entry name" value="PYP-like sensor domain (PAS domain)"/>
    <property type="match status" value="1"/>
</dbReference>
<gene>
    <name evidence="2" type="ORF">JBS370_LOCUS19466</name>
</gene>
<reference evidence="2" key="1">
    <citation type="submission" date="2021-02" db="EMBL/GenBank/DDBJ databases">
        <authorList>
            <person name="Nowell W R."/>
        </authorList>
    </citation>
    <scope>NUCLEOTIDE SEQUENCE</scope>
</reference>
<dbReference type="PROSITE" id="PS50112">
    <property type="entry name" value="PAS"/>
    <property type="match status" value="1"/>
</dbReference>
<sequence>MSDGNKFDVTAYAHQRQQNRLPLEEMGNVLLDAMQGTLICLDNHNIIIDVSKTIKNYFGFEQAEIVGLSILLLIEDSERDLFSKFLSSSSQLYDICCVRMIMAVTNEYRQVKVHRKKKFSHDNVDVHSTTNRYSSSIGTILVLTLDDSSYIDITLFDVYKEEFYTKMNLIGEIIFEDHSRCIDR</sequence>
<protein>
    <recommendedName>
        <fullName evidence="1">PAS domain-containing protein</fullName>
    </recommendedName>
</protein>
<evidence type="ECO:0000313" key="2">
    <source>
        <dbReference type="EMBL" id="CAF3873964.1"/>
    </source>
</evidence>
<organism evidence="2 3">
    <name type="scientific">Rotaria sordida</name>
    <dbReference type="NCBI Taxonomy" id="392033"/>
    <lineage>
        <taxon>Eukaryota</taxon>
        <taxon>Metazoa</taxon>
        <taxon>Spiralia</taxon>
        <taxon>Gnathifera</taxon>
        <taxon>Rotifera</taxon>
        <taxon>Eurotatoria</taxon>
        <taxon>Bdelloidea</taxon>
        <taxon>Philodinida</taxon>
        <taxon>Philodinidae</taxon>
        <taxon>Rotaria</taxon>
    </lineage>
</organism>
<dbReference type="EMBL" id="CAJOBD010002330">
    <property type="protein sequence ID" value="CAF3873964.1"/>
    <property type="molecule type" value="Genomic_DNA"/>
</dbReference>
<dbReference type="InterPro" id="IPR035965">
    <property type="entry name" value="PAS-like_dom_sf"/>
</dbReference>
<comment type="caution">
    <text evidence="2">The sequence shown here is derived from an EMBL/GenBank/DDBJ whole genome shotgun (WGS) entry which is preliminary data.</text>
</comment>
<feature type="domain" description="PAS" evidence="1">
    <location>
        <begin position="23"/>
        <end position="86"/>
    </location>
</feature>
<proteinExistence type="predicted"/>
<dbReference type="InterPro" id="IPR000014">
    <property type="entry name" value="PAS"/>
</dbReference>
<dbReference type="AlphaFoldDB" id="A0A819FT56"/>
<evidence type="ECO:0000313" key="3">
    <source>
        <dbReference type="Proteomes" id="UP000663836"/>
    </source>
</evidence>
<name>A0A819FT56_9BILA</name>
<dbReference type="Proteomes" id="UP000663836">
    <property type="component" value="Unassembled WGS sequence"/>
</dbReference>
<dbReference type="SMART" id="SM00091">
    <property type="entry name" value="PAS"/>
    <property type="match status" value="1"/>
</dbReference>